<keyword evidence="4" id="KW-0804">Transcription</keyword>
<dbReference type="PANTHER" id="PTHR33572">
    <property type="entry name" value="SPORE DEVELOPMENT REGULATOR VOSA"/>
    <property type="match status" value="1"/>
</dbReference>
<accession>A0A1Y2MIP1</accession>
<dbReference type="Pfam" id="PF11754">
    <property type="entry name" value="Velvet"/>
    <property type="match status" value="1"/>
</dbReference>
<dbReference type="PANTHER" id="PTHR33572:SF3">
    <property type="entry name" value="VELVET COMPLEX SUBUNIT B"/>
    <property type="match status" value="1"/>
</dbReference>
<reference evidence="9 10" key="1">
    <citation type="journal article" date="2017" name="Genome Announc.">
        <title>Genome sequence of the saprophytic ascomycete Epicoccum nigrum ICMP 19927 strain isolated from New Zealand.</title>
        <authorList>
            <person name="Fokin M."/>
            <person name="Fleetwood D."/>
            <person name="Weir B.S."/>
            <person name="Villas-Boas S.G."/>
        </authorList>
    </citation>
    <scope>NUCLEOTIDE SEQUENCE [LARGE SCALE GENOMIC DNA]</scope>
    <source>
        <strain evidence="9 10">ICMP 19927</strain>
    </source>
</reference>
<evidence type="ECO:0000313" key="9">
    <source>
        <dbReference type="EMBL" id="OSS55158.1"/>
    </source>
</evidence>
<comment type="subcellular location">
    <subcellularLocation>
        <location evidence="1">Nucleus</location>
    </subcellularLocation>
</comment>
<gene>
    <name evidence="9" type="ORF">B5807_01731</name>
</gene>
<dbReference type="GO" id="GO:0030435">
    <property type="term" value="P:sporulation resulting in formation of a cellular spore"/>
    <property type="evidence" value="ECO:0007669"/>
    <property type="project" value="UniProtKB-KW"/>
</dbReference>
<evidence type="ECO:0000256" key="5">
    <source>
        <dbReference type="ARBA" id="ARBA00023242"/>
    </source>
</evidence>
<evidence type="ECO:0000256" key="3">
    <source>
        <dbReference type="ARBA" id="ARBA00023015"/>
    </source>
</evidence>
<organism evidence="9 10">
    <name type="scientific">Epicoccum nigrum</name>
    <name type="common">Soil fungus</name>
    <name type="synonym">Epicoccum purpurascens</name>
    <dbReference type="NCBI Taxonomy" id="105696"/>
    <lineage>
        <taxon>Eukaryota</taxon>
        <taxon>Fungi</taxon>
        <taxon>Dikarya</taxon>
        <taxon>Ascomycota</taxon>
        <taxon>Pezizomycotina</taxon>
        <taxon>Dothideomycetes</taxon>
        <taxon>Pleosporomycetidae</taxon>
        <taxon>Pleosporales</taxon>
        <taxon>Pleosporineae</taxon>
        <taxon>Didymellaceae</taxon>
        <taxon>Epicoccum</taxon>
    </lineage>
</organism>
<feature type="compositionally biased region" description="Low complexity" evidence="7">
    <location>
        <begin position="20"/>
        <end position="32"/>
    </location>
</feature>
<dbReference type="InterPro" id="IPR021740">
    <property type="entry name" value="Velvet"/>
</dbReference>
<dbReference type="OMA" id="NVAMDRY"/>
<evidence type="ECO:0000313" key="10">
    <source>
        <dbReference type="Proteomes" id="UP000193240"/>
    </source>
</evidence>
<keyword evidence="10" id="KW-1185">Reference proteome</keyword>
<dbReference type="AlphaFoldDB" id="A0A1Y2MIP1"/>
<name>A0A1Y2MIP1_EPING</name>
<dbReference type="Gene3D" id="2.60.40.3960">
    <property type="entry name" value="Velvet domain"/>
    <property type="match status" value="1"/>
</dbReference>
<keyword evidence="5" id="KW-0539">Nucleus</keyword>
<evidence type="ECO:0000259" key="8">
    <source>
        <dbReference type="PROSITE" id="PS51821"/>
    </source>
</evidence>
<dbReference type="EMBL" id="KZ107838">
    <property type="protein sequence ID" value="OSS55158.1"/>
    <property type="molecule type" value="Genomic_DNA"/>
</dbReference>
<dbReference type="PROSITE" id="PS51821">
    <property type="entry name" value="VELVET"/>
    <property type="match status" value="1"/>
</dbReference>
<evidence type="ECO:0000256" key="4">
    <source>
        <dbReference type="ARBA" id="ARBA00023163"/>
    </source>
</evidence>
<feature type="compositionally biased region" description="Polar residues" evidence="7">
    <location>
        <begin position="1"/>
        <end position="11"/>
    </location>
</feature>
<evidence type="ECO:0000256" key="2">
    <source>
        <dbReference type="ARBA" id="ARBA00022969"/>
    </source>
</evidence>
<evidence type="ECO:0000256" key="7">
    <source>
        <dbReference type="SAM" id="MobiDB-lite"/>
    </source>
</evidence>
<feature type="compositionally biased region" description="Low complexity" evidence="7">
    <location>
        <begin position="69"/>
        <end position="78"/>
    </location>
</feature>
<dbReference type="GO" id="GO:0005634">
    <property type="term" value="C:nucleus"/>
    <property type="evidence" value="ECO:0007669"/>
    <property type="project" value="UniProtKB-SubCell"/>
</dbReference>
<feature type="domain" description="Velvet" evidence="8">
    <location>
        <begin position="94"/>
        <end position="364"/>
    </location>
</feature>
<feature type="compositionally biased region" description="Low complexity" evidence="7">
    <location>
        <begin position="44"/>
        <end position="60"/>
    </location>
</feature>
<evidence type="ECO:0000256" key="1">
    <source>
        <dbReference type="ARBA" id="ARBA00004123"/>
    </source>
</evidence>
<dbReference type="InterPro" id="IPR037525">
    <property type="entry name" value="Velvet_dom"/>
</dbReference>
<comment type="similarity">
    <text evidence="6">Belongs to the velvet family. VelB subfamily.</text>
</comment>
<dbReference type="STRING" id="105696.A0A1Y2MIP1"/>
<protein>
    <recommendedName>
        <fullName evidence="8">Velvet domain-containing protein</fullName>
    </recommendedName>
</protein>
<proteinExistence type="inferred from homology"/>
<keyword evidence="2" id="KW-0749">Sporulation</keyword>
<sequence length="381" mass="42038">MYSHSRQNNQYPIPAPPPQQQQQQQQQQRPGAGPLPPPPQLHEPAQMMHLPAPAQQQQHHQPPPPPQQMQPMQPMQPMYREAPPPENLNGDYVGQHGGKTYRLQVEQQPIRARMCGFGDKDRRPITPPPCIRLILCDAATGQEIDANEIDTTFNTLVVDLWHEDIARGACNLVRHSNAAPTVSISSSVTTSFPPQPDRPMFLPPQVQYNQYGQAVATAPNPYAQPQYYANQAPGGYAPPYGTSYAQPAAPTQNSNSNHTRNLIGQASVSSATLNDAEGKPGVWFVLQDLSVRTEGTFRLKFMIFNVASSDDPSNILGHGEKTPMLASCFSDPFTVYSAKKFPGVIESTALSKCFAQQGIKIPIRKDGPRTLSNQNEYDNDD</sequence>
<dbReference type="InterPro" id="IPR038491">
    <property type="entry name" value="Velvet_dom_sf"/>
</dbReference>
<feature type="region of interest" description="Disordered" evidence="7">
    <location>
        <begin position="1"/>
        <end position="90"/>
    </location>
</feature>
<evidence type="ECO:0000256" key="6">
    <source>
        <dbReference type="ARBA" id="ARBA00038045"/>
    </source>
</evidence>
<keyword evidence="3" id="KW-0805">Transcription regulation</keyword>
<dbReference type="Proteomes" id="UP000193240">
    <property type="component" value="Unassembled WGS sequence"/>
</dbReference>
<dbReference type="InParanoid" id="A0A1Y2MIP1"/>